<dbReference type="KEGG" id="dci:103511499"/>
<dbReference type="PaxDb" id="121845-A0A1S4EEI6"/>
<reference evidence="4" key="1">
    <citation type="submission" date="2025-08" db="UniProtKB">
        <authorList>
            <consortium name="RefSeq"/>
        </authorList>
    </citation>
    <scope>IDENTIFICATION</scope>
</reference>
<feature type="compositionally biased region" description="Polar residues" evidence="2">
    <location>
        <begin position="409"/>
        <end position="433"/>
    </location>
</feature>
<feature type="region of interest" description="Disordered" evidence="2">
    <location>
        <begin position="900"/>
        <end position="946"/>
    </location>
</feature>
<feature type="compositionally biased region" description="Low complexity" evidence="2">
    <location>
        <begin position="434"/>
        <end position="454"/>
    </location>
</feature>
<protein>
    <submittedName>
        <fullName evidence="4">Nascent polypeptide-associated complex subunit alpha, muscle-specific form-like</fullName>
    </submittedName>
</protein>
<feature type="region of interest" description="Disordered" evidence="2">
    <location>
        <begin position="780"/>
        <end position="815"/>
    </location>
</feature>
<dbReference type="RefSeq" id="XP_017300507.1">
    <property type="nucleotide sequence ID" value="XM_017445018.2"/>
</dbReference>
<dbReference type="Proteomes" id="UP000079169">
    <property type="component" value="Unplaced"/>
</dbReference>
<accession>A0A1S4EEI6</accession>
<evidence type="ECO:0000256" key="1">
    <source>
        <dbReference type="ARBA" id="ARBA00022553"/>
    </source>
</evidence>
<evidence type="ECO:0000256" key="2">
    <source>
        <dbReference type="SAM" id="MobiDB-lite"/>
    </source>
</evidence>
<organism evidence="3 4">
    <name type="scientific">Diaphorina citri</name>
    <name type="common">Asian citrus psyllid</name>
    <dbReference type="NCBI Taxonomy" id="121845"/>
    <lineage>
        <taxon>Eukaryota</taxon>
        <taxon>Metazoa</taxon>
        <taxon>Ecdysozoa</taxon>
        <taxon>Arthropoda</taxon>
        <taxon>Hexapoda</taxon>
        <taxon>Insecta</taxon>
        <taxon>Pterygota</taxon>
        <taxon>Neoptera</taxon>
        <taxon>Paraneoptera</taxon>
        <taxon>Hemiptera</taxon>
        <taxon>Sternorrhyncha</taxon>
        <taxon>Psylloidea</taxon>
        <taxon>Psyllidae</taxon>
        <taxon>Diaphorininae</taxon>
        <taxon>Diaphorina</taxon>
    </lineage>
</organism>
<keyword evidence="3" id="KW-1185">Reference proteome</keyword>
<feature type="compositionally biased region" description="Pro residues" evidence="2">
    <location>
        <begin position="497"/>
        <end position="514"/>
    </location>
</feature>
<keyword evidence="1" id="KW-0597">Phosphoprotein</keyword>
<feature type="compositionally biased region" description="Pro residues" evidence="2">
    <location>
        <begin position="362"/>
        <end position="389"/>
    </location>
</feature>
<dbReference type="PANTHER" id="PTHR14429:SF22">
    <property type="entry name" value="AGAP013055-PA"/>
    <property type="match status" value="1"/>
</dbReference>
<dbReference type="PANTHER" id="PTHR14429">
    <property type="entry name" value="FIBROSIN FAMILY MEMBER"/>
    <property type="match status" value="1"/>
</dbReference>
<feature type="compositionally biased region" description="Polar residues" evidence="2">
    <location>
        <begin position="640"/>
        <end position="649"/>
    </location>
</feature>
<dbReference type="STRING" id="121845.A0A1S4EEI6"/>
<dbReference type="GeneID" id="103511499"/>
<gene>
    <name evidence="4" type="primary">LOC103511499</name>
</gene>
<feature type="region of interest" description="Disordered" evidence="2">
    <location>
        <begin position="687"/>
        <end position="732"/>
    </location>
</feature>
<dbReference type="OMA" id="SSKWWEL"/>
<name>A0A1S4EEI6_DIACI</name>
<feature type="region of interest" description="Disordered" evidence="2">
    <location>
        <begin position="840"/>
        <end position="867"/>
    </location>
</feature>
<evidence type="ECO:0000313" key="3">
    <source>
        <dbReference type="Proteomes" id="UP000079169"/>
    </source>
</evidence>
<feature type="region of interest" description="Disordered" evidence="2">
    <location>
        <begin position="362"/>
        <end position="520"/>
    </location>
</feature>
<dbReference type="AlphaFoldDB" id="A0A1S4EEI6"/>
<feature type="compositionally biased region" description="Pro residues" evidence="2">
    <location>
        <begin position="712"/>
        <end position="731"/>
    </location>
</feature>
<feature type="compositionally biased region" description="Polar residues" evidence="2">
    <location>
        <begin position="455"/>
        <end position="482"/>
    </location>
</feature>
<feature type="region of interest" description="Disordered" evidence="2">
    <location>
        <begin position="629"/>
        <end position="660"/>
    </location>
</feature>
<evidence type="ECO:0000313" key="4">
    <source>
        <dbReference type="RefSeq" id="XP_017300507.1"/>
    </source>
</evidence>
<dbReference type="InterPro" id="IPR023246">
    <property type="entry name" value="AUTS2"/>
</dbReference>
<proteinExistence type="predicted"/>
<sequence>MLGKEGCNVKLLGGGGDSRKVGTTNGIVEISKCEPDKSSEVVKVDLNKNKCKIDHMNGYVPIETSLVNGSNDIAKNAKQRTQSLQKFRKIFHSKNAVSNVTSSHGANSLSKIDEICNKLTKTSKENHSLNIGKAIKAPLPGNEEVNPKGVDGYNKESIGNRNIDLNKFDSHVSSRDDANAKRVIDIIEPNKTAVFENDQLLEIKAKEINGNKNVETNSPVLEKEPRGNPAVERLNQDIRKDELKRELKEFEEESDNRPTEHVDTKVANAETVPSDLKKENEGDASNVDTAIDVKKEVEESDGHIEETAEGNVVDATVVKTDVKVYTLLCVSSKWWELSFTGCHSHSKVGELQVQVLAPPPPSPPLCGVAPPPPPSPAPPPIPSLPPMDTPTPVSQPYQATPYLPPGSQAPPTSYGSQAPPTSYAGSQPPTSYGSQVPPTSYPPSQTTPSYIPPSATQTPPTSYLPAVSSQPPYPSVTQTTPSYLGPQATPTSVAPSVQPPPGAPPPPTQPPTNPNPFSAESLFQTNHTDLLRRELDSRFLASSQDVHHHRGAPYSLRTEMHHHQHQHTHVHQHAPLMPPPPGAAALYPPTHLFKDIPKLGAGVDSPFYRHSLALSTYPPGFGLHPGLTPTPTATPFAPPNQYTSFTPKQLTEPPKPKPMKTGKWNAMHVRIAWEIYNHQQKAMAVESKGLKPSLPSASDLLRPPSHLLPSAAPRPPHPYDSPGGPAPPLPPHSAASVLASPFSSLNMFGRYGPSVPTFPPLSSFPSSPLTDPWARRKLRFFSSDQKTKKKKKKKKDPTASLSGVPGSMLSSKGDDDVMMQMSRGLLSPYLSRVPPVASATGRLGSGVGGVGAHLHPSSRGPYPPPPSPWDPYRYDPLRYNPLMAVAFQREEEERAKLFGAPFAPPAAHHMRSGPPGKVPSPASRLMSGPSPADIKKEETTPAGPGR</sequence>